<keyword evidence="5" id="KW-1185">Reference proteome</keyword>
<feature type="region of interest" description="Disordered" evidence="2">
    <location>
        <begin position="274"/>
        <end position="298"/>
    </location>
</feature>
<feature type="compositionally biased region" description="Low complexity" evidence="2">
    <location>
        <begin position="288"/>
        <end position="298"/>
    </location>
</feature>
<comment type="caution">
    <text evidence="4">The sequence shown here is derived from an EMBL/GenBank/DDBJ whole genome shotgun (WGS) entry which is preliminary data.</text>
</comment>
<reference evidence="4 5" key="1">
    <citation type="submission" date="2023-08" db="EMBL/GenBank/DDBJ databases">
        <title>Black Yeasts Isolated from many extreme environments.</title>
        <authorList>
            <person name="Coleine C."/>
            <person name="Stajich J.E."/>
            <person name="Selbmann L."/>
        </authorList>
    </citation>
    <scope>NUCLEOTIDE SEQUENCE [LARGE SCALE GENOMIC DNA]</scope>
    <source>
        <strain evidence="4 5">CCFEE 536</strain>
    </source>
</reference>
<dbReference type="PANTHER" id="PTHR16255:SF1">
    <property type="entry name" value="REQUIRED FOR MEIOTIC NUCLEAR DIVISION PROTEIN 1 HOMOLOG"/>
    <property type="match status" value="1"/>
</dbReference>
<feature type="compositionally biased region" description="Basic and acidic residues" evidence="2">
    <location>
        <begin position="70"/>
        <end position="79"/>
    </location>
</feature>
<proteinExistence type="inferred from homology"/>
<name>A0ABR0M788_9PEZI</name>
<dbReference type="InterPro" id="IPR003734">
    <property type="entry name" value="DUF155"/>
</dbReference>
<feature type="region of interest" description="Disordered" evidence="2">
    <location>
        <begin position="56"/>
        <end position="104"/>
    </location>
</feature>
<dbReference type="Pfam" id="PF02582">
    <property type="entry name" value="DUF155"/>
    <property type="match status" value="1"/>
</dbReference>
<organism evidence="4 5">
    <name type="scientific">Cryomyces antarcticus</name>
    <dbReference type="NCBI Taxonomy" id="329879"/>
    <lineage>
        <taxon>Eukaryota</taxon>
        <taxon>Fungi</taxon>
        <taxon>Dikarya</taxon>
        <taxon>Ascomycota</taxon>
        <taxon>Pezizomycotina</taxon>
        <taxon>Dothideomycetes</taxon>
        <taxon>Dothideomycetes incertae sedis</taxon>
        <taxon>Cryomyces</taxon>
    </lineage>
</organism>
<feature type="domain" description="DUF155" evidence="3">
    <location>
        <begin position="190"/>
        <end position="415"/>
    </location>
</feature>
<evidence type="ECO:0000256" key="2">
    <source>
        <dbReference type="SAM" id="MobiDB-lite"/>
    </source>
</evidence>
<dbReference type="PANTHER" id="PTHR16255">
    <property type="entry name" value="REQUIRED FOR MEIOTIC NUCLEAR DIVISION PROTEIN 1 HOMOLOG"/>
    <property type="match status" value="1"/>
</dbReference>
<feature type="compositionally biased region" description="Basic and acidic residues" evidence="2">
    <location>
        <begin position="483"/>
        <end position="500"/>
    </location>
</feature>
<accession>A0ABR0M788</accession>
<comment type="similarity">
    <text evidence="1">Belongs to the RMD1/sif2 family.</text>
</comment>
<evidence type="ECO:0000313" key="5">
    <source>
        <dbReference type="Proteomes" id="UP001357485"/>
    </source>
</evidence>
<feature type="region of interest" description="Disordered" evidence="2">
    <location>
        <begin position="483"/>
        <end position="507"/>
    </location>
</feature>
<evidence type="ECO:0000256" key="1">
    <source>
        <dbReference type="ARBA" id="ARBA00008306"/>
    </source>
</evidence>
<dbReference type="InterPro" id="IPR051624">
    <property type="entry name" value="RMD1/Sad1-interacting"/>
</dbReference>
<gene>
    <name evidence="4" type="ORF">LTR16_003227</name>
</gene>
<dbReference type="EMBL" id="JAVRRA010000318">
    <property type="protein sequence ID" value="KAK5288818.1"/>
    <property type="molecule type" value="Genomic_DNA"/>
</dbReference>
<evidence type="ECO:0000313" key="4">
    <source>
        <dbReference type="EMBL" id="KAK5288818.1"/>
    </source>
</evidence>
<evidence type="ECO:0000259" key="3">
    <source>
        <dbReference type="Pfam" id="PF02582"/>
    </source>
</evidence>
<sequence length="507" mass="56465">MNPVRAHIAECIASSSLGKASPLTCIRHRNHEASWSLHQTRHKYLRQPPFERKQHNRCFSTSSSSCGQRQHVDEIEGAKKPQKRKPIRSPAANTSLRRAAVEAGRSRDFVKGTGKRRFIDPNAETKKITAYCAAEQYDIVSVARLVKADGYELDPCDTKLYPQVVHIQTPKSLSQSPDSTEEKLRGPGDVFIFPSGTVVAWNVSERVALNIVTKILAPAAENPHPDTMEAEDLEYIEDADKESSEIIGDTIVLGTKTETRRWDGEDGAVRSATNAETAAKHDADLADDSSNSSSSSGSAQRHDAAAILAQIAFSSALARSTKLGVLENLLAAYFASTRSIPTLLSRGPRLPFTRAFILRKTGLLLSIRSQLNLYSELTDSLPDLFWDSPHALGLERYYEQAGRALDVGVRIRVLNAKLDYAQEIAAVLRERLSEGHRLLLEWLIIGLISVEVGFEILRLLRERREREDRGSMENLLRRYLEAAERERERERDGEGGERKGSGIPRHA</sequence>
<dbReference type="Proteomes" id="UP001357485">
    <property type="component" value="Unassembled WGS sequence"/>
</dbReference>
<protein>
    <recommendedName>
        <fullName evidence="3">DUF155 domain-containing protein</fullName>
    </recommendedName>
</protein>
<feature type="compositionally biased region" description="Polar residues" evidence="2">
    <location>
        <begin position="57"/>
        <end position="68"/>
    </location>
</feature>